<name>A0A935MUD2_9RHOO</name>
<comment type="caution">
    <text evidence="2">The sequence shown here is derived from an EMBL/GenBank/DDBJ whole genome shotgun (WGS) entry which is preliminary data.</text>
</comment>
<gene>
    <name evidence="2" type="ORF">IPJ38_17305</name>
</gene>
<keyword evidence="1" id="KW-0732">Signal</keyword>
<proteinExistence type="predicted"/>
<sequence length="187" mass="19160">MPLKLSIVATTLLLGACTIMPSGPNVMVLPGTGQSTERFRADDYVCRDFALGQIGGRTSQQAANQAAIGSAAVGTAIGAVAGAAIGGSQGAAVGAGTGLLIGGAVGSDAARSSGYGSQRQYDNAYIQCMYTKGHRVPVPANVAYSKPVRASDAGIPPPPATCHRHLLREALRHHHLPKSSRWLMALN</sequence>
<feature type="chain" id="PRO_5037058935" description="Glycine-zipper-containing OmpA-like membrane domain-containing protein" evidence="1">
    <location>
        <begin position="22"/>
        <end position="187"/>
    </location>
</feature>
<protein>
    <recommendedName>
        <fullName evidence="4">Glycine-zipper-containing OmpA-like membrane domain-containing protein</fullName>
    </recommendedName>
</protein>
<dbReference type="EMBL" id="JADJMS010000046">
    <property type="protein sequence ID" value="MBK7416584.1"/>
    <property type="molecule type" value="Genomic_DNA"/>
</dbReference>
<evidence type="ECO:0000313" key="2">
    <source>
        <dbReference type="EMBL" id="MBK7416584.1"/>
    </source>
</evidence>
<evidence type="ECO:0008006" key="4">
    <source>
        <dbReference type="Google" id="ProtNLM"/>
    </source>
</evidence>
<accession>A0A935MUD2</accession>
<evidence type="ECO:0000256" key="1">
    <source>
        <dbReference type="SAM" id="SignalP"/>
    </source>
</evidence>
<evidence type="ECO:0000313" key="3">
    <source>
        <dbReference type="Proteomes" id="UP000739411"/>
    </source>
</evidence>
<reference evidence="2 3" key="1">
    <citation type="submission" date="2020-10" db="EMBL/GenBank/DDBJ databases">
        <title>Connecting structure to function with the recovery of over 1000 high-quality activated sludge metagenome-assembled genomes encoding full-length rRNA genes using long-read sequencing.</title>
        <authorList>
            <person name="Singleton C.M."/>
            <person name="Petriglieri F."/>
            <person name="Kristensen J.M."/>
            <person name="Kirkegaard R.H."/>
            <person name="Michaelsen T.Y."/>
            <person name="Andersen M.H."/>
            <person name="Karst S.M."/>
            <person name="Dueholm M.S."/>
            <person name="Nielsen P.H."/>
            <person name="Albertsen M."/>
        </authorList>
    </citation>
    <scope>NUCLEOTIDE SEQUENCE [LARGE SCALE GENOMIC DNA]</scope>
    <source>
        <strain evidence="2">EsbW_18-Q3-R4-48_BATAC.463</strain>
    </source>
</reference>
<dbReference type="PROSITE" id="PS51257">
    <property type="entry name" value="PROKAR_LIPOPROTEIN"/>
    <property type="match status" value="1"/>
</dbReference>
<feature type="signal peptide" evidence="1">
    <location>
        <begin position="1"/>
        <end position="21"/>
    </location>
</feature>
<organism evidence="2 3">
    <name type="scientific">Candidatus Dechloromonas phosphorivorans</name>
    <dbReference type="NCBI Taxonomy" id="2899244"/>
    <lineage>
        <taxon>Bacteria</taxon>
        <taxon>Pseudomonadati</taxon>
        <taxon>Pseudomonadota</taxon>
        <taxon>Betaproteobacteria</taxon>
        <taxon>Rhodocyclales</taxon>
        <taxon>Azonexaceae</taxon>
        <taxon>Dechloromonas</taxon>
    </lineage>
</organism>
<dbReference type="AlphaFoldDB" id="A0A935MUD2"/>
<dbReference type="Proteomes" id="UP000739411">
    <property type="component" value="Unassembled WGS sequence"/>
</dbReference>